<dbReference type="InterPro" id="IPR003599">
    <property type="entry name" value="Ig_sub"/>
</dbReference>
<dbReference type="InterPro" id="IPR013106">
    <property type="entry name" value="Ig_V-set"/>
</dbReference>
<gene>
    <name evidence="3" type="ORF">MAR_024931</name>
</gene>
<dbReference type="EMBL" id="CP111014">
    <property type="protein sequence ID" value="WAR00559.1"/>
    <property type="molecule type" value="Genomic_DNA"/>
</dbReference>
<keyword evidence="4" id="KW-1185">Reference proteome</keyword>
<evidence type="ECO:0000313" key="4">
    <source>
        <dbReference type="Proteomes" id="UP001164746"/>
    </source>
</evidence>
<protein>
    <submittedName>
        <fullName evidence="3">HMCN2-like protein</fullName>
    </submittedName>
</protein>
<dbReference type="Pfam" id="PF07686">
    <property type="entry name" value="V-set"/>
    <property type="match status" value="1"/>
</dbReference>
<dbReference type="CDD" id="cd00096">
    <property type="entry name" value="Ig"/>
    <property type="match status" value="1"/>
</dbReference>
<organism evidence="3 4">
    <name type="scientific">Mya arenaria</name>
    <name type="common">Soft-shell clam</name>
    <dbReference type="NCBI Taxonomy" id="6604"/>
    <lineage>
        <taxon>Eukaryota</taxon>
        <taxon>Metazoa</taxon>
        <taxon>Spiralia</taxon>
        <taxon>Lophotrochozoa</taxon>
        <taxon>Mollusca</taxon>
        <taxon>Bivalvia</taxon>
        <taxon>Autobranchia</taxon>
        <taxon>Heteroconchia</taxon>
        <taxon>Euheterodonta</taxon>
        <taxon>Imparidentia</taxon>
        <taxon>Neoheterodontei</taxon>
        <taxon>Myida</taxon>
        <taxon>Myoidea</taxon>
        <taxon>Myidae</taxon>
        <taxon>Mya</taxon>
    </lineage>
</organism>
<dbReference type="InterPro" id="IPR036179">
    <property type="entry name" value="Ig-like_dom_sf"/>
</dbReference>
<reference evidence="3" key="1">
    <citation type="submission" date="2022-11" db="EMBL/GenBank/DDBJ databases">
        <title>Centuries of genome instability and evolution in soft-shell clam transmissible cancer (bioRxiv).</title>
        <authorList>
            <person name="Hart S.F.M."/>
            <person name="Yonemitsu M.A."/>
            <person name="Giersch R.M."/>
            <person name="Beal B.F."/>
            <person name="Arriagada G."/>
            <person name="Davis B.W."/>
            <person name="Ostrander E.A."/>
            <person name="Goff S.P."/>
            <person name="Metzger M.J."/>
        </authorList>
    </citation>
    <scope>NUCLEOTIDE SEQUENCE</scope>
    <source>
        <strain evidence="3">MELC-2E11</strain>
        <tissue evidence="3">Siphon/mantle</tissue>
    </source>
</reference>
<proteinExistence type="predicted"/>
<dbReference type="PANTHER" id="PTHR23279:SF36">
    <property type="entry name" value="DEFECTIVE PROBOSCIS EXTENSION RESPONSE 9, ISOFORM A"/>
    <property type="match status" value="1"/>
</dbReference>
<dbReference type="Gene3D" id="2.60.40.10">
    <property type="entry name" value="Immunoglobulins"/>
    <property type="match status" value="2"/>
</dbReference>
<evidence type="ECO:0000256" key="1">
    <source>
        <dbReference type="SAM" id="MobiDB-lite"/>
    </source>
</evidence>
<accession>A0ABY7DWT2</accession>
<evidence type="ECO:0000259" key="2">
    <source>
        <dbReference type="PROSITE" id="PS50835"/>
    </source>
</evidence>
<dbReference type="Proteomes" id="UP001164746">
    <property type="component" value="Chromosome 3"/>
</dbReference>
<dbReference type="InterPro" id="IPR007110">
    <property type="entry name" value="Ig-like_dom"/>
</dbReference>
<dbReference type="SMART" id="SM00409">
    <property type="entry name" value="IG"/>
    <property type="match status" value="2"/>
</dbReference>
<dbReference type="SUPFAM" id="SSF48726">
    <property type="entry name" value="Immunoglobulin"/>
    <property type="match status" value="2"/>
</dbReference>
<dbReference type="InterPro" id="IPR003598">
    <property type="entry name" value="Ig_sub2"/>
</dbReference>
<name>A0ABY7DWT2_MYAAR</name>
<dbReference type="PROSITE" id="PS50835">
    <property type="entry name" value="IG_LIKE"/>
    <property type="match status" value="2"/>
</dbReference>
<dbReference type="Pfam" id="PF13927">
    <property type="entry name" value="Ig_3"/>
    <property type="match status" value="1"/>
</dbReference>
<feature type="region of interest" description="Disordered" evidence="1">
    <location>
        <begin position="237"/>
        <end position="258"/>
    </location>
</feature>
<feature type="domain" description="Ig-like" evidence="2">
    <location>
        <begin position="36"/>
        <end position="129"/>
    </location>
</feature>
<dbReference type="SMART" id="SM00408">
    <property type="entry name" value="IGc2"/>
    <property type="match status" value="2"/>
</dbReference>
<dbReference type="PANTHER" id="PTHR23279">
    <property type="entry name" value="DEFECTIVE PROBOSCIS EXTENSION RESPONSE DPR -RELATED"/>
    <property type="match status" value="1"/>
</dbReference>
<sequence>MSSCGAHIATDIALCYYIYSAKGGRVKDFRYSTPAPRFLQTEDTYTYHKGERAILYCSVKYLGTKTVSWRRANESYFLTIGTLPMTSDPRFEVAHIEDSPDWNMMISNVTTTDSGMYECQISSRDRYLRKEVFLHVKGITITGSLHPDRGTQLLLMCNASGAITPPESIDWFKDGIKIVPDGQKKVEMRKKLSINSRTITSILTKSSTEMTDTGTYSCRTSDLQVTSVKVNVLNTNKKSQKREPDDGKASYTLDSGSSASQMSTSLILVSFCLTLVAFVRNAALDTY</sequence>
<dbReference type="InterPro" id="IPR037448">
    <property type="entry name" value="Zig-8"/>
</dbReference>
<evidence type="ECO:0000313" key="3">
    <source>
        <dbReference type="EMBL" id="WAR00559.1"/>
    </source>
</evidence>
<feature type="domain" description="Ig-like" evidence="2">
    <location>
        <begin position="150"/>
        <end position="231"/>
    </location>
</feature>
<dbReference type="InterPro" id="IPR013783">
    <property type="entry name" value="Ig-like_fold"/>
</dbReference>